<evidence type="ECO:0000256" key="2">
    <source>
        <dbReference type="ARBA" id="ARBA00005677"/>
    </source>
</evidence>
<keyword evidence="3" id="KW-0689">Ribosomal protein</keyword>
<comment type="similarity">
    <text evidence="2">Belongs to the mitochondrion-specific ribosomal protein mL49 family.</text>
</comment>
<keyword evidence="5" id="KW-0687">Ribonucleoprotein</keyword>
<sequence length="184" mass="21634">MVISKSIILYNLSRRTLLNSRRWTSTKLWEDPWKHALPEETKTYTDVAEAKVDWSLIERLMPHETIPPMPDVSGYTPSGWKAPSKEFTGLPYAVTRRRDHMLPLYLERRRDKIDPKTMDFEYVEIVVMKQISGDVFALERDLKEYLEEEVNHKIATSVDELKGTIRVRGADRSLLEKFLYEKGF</sequence>
<evidence type="ECO:0000313" key="9">
    <source>
        <dbReference type="WBParaSite" id="SSTP_0000309600.1"/>
    </source>
</evidence>
<evidence type="ECO:0000256" key="3">
    <source>
        <dbReference type="ARBA" id="ARBA00022980"/>
    </source>
</evidence>
<evidence type="ECO:0000313" key="8">
    <source>
        <dbReference type="Proteomes" id="UP000035681"/>
    </source>
</evidence>
<evidence type="ECO:0000256" key="7">
    <source>
        <dbReference type="ARBA" id="ARBA00035545"/>
    </source>
</evidence>
<dbReference type="FunFam" id="3.30.780.10:FF:000009">
    <property type="entry name" value="39S ribosomal protein L49, mitochondrial"/>
    <property type="match status" value="1"/>
</dbReference>
<evidence type="ECO:0000256" key="6">
    <source>
        <dbReference type="ARBA" id="ARBA00035191"/>
    </source>
</evidence>
<dbReference type="PANTHER" id="PTHR13477">
    <property type="entry name" value="MITOCHONDRIAL 39S RIBOSOMAL PROTEIN L49"/>
    <property type="match status" value="1"/>
</dbReference>
<dbReference type="InterPro" id="IPR007740">
    <property type="entry name" value="Ribosomal_mL49"/>
</dbReference>
<evidence type="ECO:0000256" key="4">
    <source>
        <dbReference type="ARBA" id="ARBA00023128"/>
    </source>
</evidence>
<dbReference type="WBParaSite" id="TCONS_00000433.p1">
    <property type="protein sequence ID" value="TCONS_00000433.p1"/>
    <property type="gene ID" value="XLOC_000443"/>
</dbReference>
<dbReference type="GO" id="GO:0005762">
    <property type="term" value="C:mitochondrial large ribosomal subunit"/>
    <property type="evidence" value="ECO:0007669"/>
    <property type="project" value="TreeGrafter"/>
</dbReference>
<name>A0A0K0E0T4_STRER</name>
<reference evidence="9" key="1">
    <citation type="submission" date="2015-08" db="UniProtKB">
        <authorList>
            <consortium name="WormBaseParasite"/>
        </authorList>
    </citation>
    <scope>IDENTIFICATION</scope>
</reference>
<dbReference type="AlphaFoldDB" id="A0A0K0E0T4"/>
<proteinExistence type="inferred from homology"/>
<dbReference type="WBParaSite" id="SSTP_0000309600.1">
    <property type="protein sequence ID" value="SSTP_0000309600.1"/>
    <property type="gene ID" value="SSTP_0000309600"/>
</dbReference>
<dbReference type="STRING" id="6248.A0A0K0E0T4"/>
<dbReference type="Gene3D" id="3.30.780.10">
    <property type="entry name" value="SUI1-like domain"/>
    <property type="match status" value="1"/>
</dbReference>
<dbReference type="Pfam" id="PF05046">
    <property type="entry name" value="Img2"/>
    <property type="match status" value="1"/>
</dbReference>
<dbReference type="GO" id="GO:0006412">
    <property type="term" value="P:translation"/>
    <property type="evidence" value="ECO:0007669"/>
    <property type="project" value="InterPro"/>
</dbReference>
<comment type="subcellular location">
    <subcellularLocation>
        <location evidence="1">Mitochondrion</location>
    </subcellularLocation>
</comment>
<protein>
    <recommendedName>
        <fullName evidence="6">Large ribosomal subunit protein mL49</fullName>
    </recommendedName>
    <alternativeName>
        <fullName evidence="7">39S ribosomal protein L49, mitochondrial</fullName>
    </alternativeName>
</protein>
<keyword evidence="4" id="KW-0496">Mitochondrion</keyword>
<dbReference type="PANTHER" id="PTHR13477:SF0">
    <property type="entry name" value="LARGE RIBOSOMAL SUBUNIT PROTEIN ML49"/>
    <property type="match status" value="1"/>
</dbReference>
<dbReference type="GO" id="GO:0003735">
    <property type="term" value="F:structural constituent of ribosome"/>
    <property type="evidence" value="ECO:0007669"/>
    <property type="project" value="InterPro"/>
</dbReference>
<evidence type="ECO:0000256" key="5">
    <source>
        <dbReference type="ARBA" id="ARBA00023274"/>
    </source>
</evidence>
<evidence type="ECO:0000256" key="1">
    <source>
        <dbReference type="ARBA" id="ARBA00004173"/>
    </source>
</evidence>
<organism evidence="9">
    <name type="scientific">Strongyloides stercoralis</name>
    <name type="common">Threadworm</name>
    <dbReference type="NCBI Taxonomy" id="6248"/>
    <lineage>
        <taxon>Eukaryota</taxon>
        <taxon>Metazoa</taxon>
        <taxon>Ecdysozoa</taxon>
        <taxon>Nematoda</taxon>
        <taxon>Chromadorea</taxon>
        <taxon>Rhabditida</taxon>
        <taxon>Tylenchina</taxon>
        <taxon>Panagrolaimomorpha</taxon>
        <taxon>Strongyloidoidea</taxon>
        <taxon>Strongyloididae</taxon>
        <taxon>Strongyloides</taxon>
    </lineage>
</organism>
<dbReference type="Proteomes" id="UP000035681">
    <property type="component" value="Unplaced"/>
</dbReference>
<accession>A0A0K0E0T4</accession>
<keyword evidence="8" id="KW-1185">Reference proteome</keyword>